<dbReference type="InterPro" id="IPR036895">
    <property type="entry name" value="Uracil-DNA_glycosylase-like_sf"/>
</dbReference>
<dbReference type="AlphaFoldDB" id="X0T912"/>
<comment type="caution">
    <text evidence="1">The sequence shown here is derived from an EMBL/GenBank/DDBJ whole genome shotgun (WGS) entry which is preliminary data.</text>
</comment>
<dbReference type="Gene3D" id="3.40.470.10">
    <property type="entry name" value="Uracil-DNA glycosylase-like domain"/>
    <property type="match status" value="1"/>
</dbReference>
<sequence length="260" mass="29727">MLGNYTFPFGQRVQEVIQRDRTPKRVFVLGVYASAVHAQWIDVNNKTKVKALAVASEPYIFWRGDRADEIIGQIDIPKSLGKLIPANNQYNGSSGIALDELILEPLGLNRSAAWLCDLIPHSCVNPSQRKAIINNYEPFIEEYNLPVPSVPEVPGQLTDNKRRAAILNEIIESGANTLILLGDKPIQWFLKYYDHRWNRLTDFTHNEDSYGRFHSTQIRGKAIQLLPLAHPRQIAQLGRSSVKWYEYHQTWIDQSASKMF</sequence>
<organism evidence="1">
    <name type="scientific">marine sediment metagenome</name>
    <dbReference type="NCBI Taxonomy" id="412755"/>
    <lineage>
        <taxon>unclassified sequences</taxon>
        <taxon>metagenomes</taxon>
        <taxon>ecological metagenomes</taxon>
    </lineage>
</organism>
<evidence type="ECO:0008006" key="2">
    <source>
        <dbReference type="Google" id="ProtNLM"/>
    </source>
</evidence>
<accession>X0T912</accession>
<dbReference type="EMBL" id="BARS01006244">
    <property type="protein sequence ID" value="GAF84682.1"/>
    <property type="molecule type" value="Genomic_DNA"/>
</dbReference>
<gene>
    <name evidence="1" type="ORF">S01H1_12199</name>
</gene>
<name>X0T912_9ZZZZ</name>
<reference evidence="1" key="1">
    <citation type="journal article" date="2014" name="Front. Microbiol.">
        <title>High frequency of phylogenetically diverse reductive dehalogenase-homologous genes in deep subseafloor sedimentary metagenomes.</title>
        <authorList>
            <person name="Kawai M."/>
            <person name="Futagami T."/>
            <person name="Toyoda A."/>
            <person name="Takaki Y."/>
            <person name="Nishi S."/>
            <person name="Hori S."/>
            <person name="Arai W."/>
            <person name="Tsubouchi T."/>
            <person name="Morono Y."/>
            <person name="Uchiyama I."/>
            <person name="Ito T."/>
            <person name="Fujiyama A."/>
            <person name="Inagaki F."/>
            <person name="Takami H."/>
        </authorList>
    </citation>
    <scope>NUCLEOTIDE SEQUENCE</scope>
    <source>
        <strain evidence="1">Expedition CK06-06</strain>
    </source>
</reference>
<evidence type="ECO:0000313" key="1">
    <source>
        <dbReference type="EMBL" id="GAF84682.1"/>
    </source>
</evidence>
<proteinExistence type="predicted"/>
<protein>
    <recommendedName>
        <fullName evidence="2">Uracil-DNA glycosylase-like domain-containing protein</fullName>
    </recommendedName>
</protein>